<evidence type="ECO:0000313" key="1">
    <source>
        <dbReference type="EMBL" id="GAH06658.1"/>
    </source>
</evidence>
<sequence length="46" mass="5289">MSDWAEDAMLKAFPRDGTTYFLQLVDEPVLREVKGQWGPYTVLTVN</sequence>
<gene>
    <name evidence="1" type="ORF">S01H4_62496</name>
</gene>
<proteinExistence type="predicted"/>
<accession>X1EDB8</accession>
<dbReference type="EMBL" id="BART01037317">
    <property type="protein sequence ID" value="GAH06658.1"/>
    <property type="molecule type" value="Genomic_DNA"/>
</dbReference>
<dbReference type="AlphaFoldDB" id="X1EDB8"/>
<reference evidence="1" key="1">
    <citation type="journal article" date="2014" name="Front. Microbiol.">
        <title>High frequency of phylogenetically diverse reductive dehalogenase-homologous genes in deep subseafloor sedimentary metagenomes.</title>
        <authorList>
            <person name="Kawai M."/>
            <person name="Futagami T."/>
            <person name="Toyoda A."/>
            <person name="Takaki Y."/>
            <person name="Nishi S."/>
            <person name="Hori S."/>
            <person name="Arai W."/>
            <person name="Tsubouchi T."/>
            <person name="Morono Y."/>
            <person name="Uchiyama I."/>
            <person name="Ito T."/>
            <person name="Fujiyama A."/>
            <person name="Inagaki F."/>
            <person name="Takami H."/>
        </authorList>
    </citation>
    <scope>NUCLEOTIDE SEQUENCE</scope>
    <source>
        <strain evidence="1">Expedition CK06-06</strain>
    </source>
</reference>
<name>X1EDB8_9ZZZZ</name>
<protein>
    <submittedName>
        <fullName evidence="1">Uncharacterized protein</fullName>
    </submittedName>
</protein>
<feature type="non-terminal residue" evidence="1">
    <location>
        <position position="46"/>
    </location>
</feature>
<organism evidence="1">
    <name type="scientific">marine sediment metagenome</name>
    <dbReference type="NCBI Taxonomy" id="412755"/>
    <lineage>
        <taxon>unclassified sequences</taxon>
        <taxon>metagenomes</taxon>
        <taxon>ecological metagenomes</taxon>
    </lineage>
</organism>
<comment type="caution">
    <text evidence="1">The sequence shown here is derived from an EMBL/GenBank/DDBJ whole genome shotgun (WGS) entry which is preliminary data.</text>
</comment>